<dbReference type="GO" id="GO:0016787">
    <property type="term" value="F:hydrolase activity"/>
    <property type="evidence" value="ECO:0007669"/>
    <property type="project" value="UniProtKB-KW"/>
</dbReference>
<gene>
    <name evidence="3" type="primary">WBGene00104058</name>
</gene>
<protein>
    <submittedName>
        <fullName evidence="3">Uncharacterized protein</fullName>
    </submittedName>
</protein>
<accession>A0A8R1UB33</accession>
<evidence type="ECO:0000313" key="4">
    <source>
        <dbReference type="Proteomes" id="UP000005239"/>
    </source>
</evidence>
<evidence type="ECO:0000256" key="1">
    <source>
        <dbReference type="ARBA" id="ARBA00010758"/>
    </source>
</evidence>
<reference evidence="4" key="1">
    <citation type="journal article" date="2008" name="Nat. Genet.">
        <title>The Pristionchus pacificus genome provides a unique perspective on nematode lifestyle and parasitism.</title>
        <authorList>
            <person name="Dieterich C."/>
            <person name="Clifton S.W."/>
            <person name="Schuster L.N."/>
            <person name="Chinwalla A."/>
            <person name="Delehaunty K."/>
            <person name="Dinkelacker I."/>
            <person name="Fulton L."/>
            <person name="Fulton R."/>
            <person name="Godfrey J."/>
            <person name="Minx P."/>
            <person name="Mitreva M."/>
            <person name="Roeseler W."/>
            <person name="Tian H."/>
            <person name="Witte H."/>
            <person name="Yang S.P."/>
            <person name="Wilson R.K."/>
            <person name="Sommer R.J."/>
        </authorList>
    </citation>
    <scope>NUCLEOTIDE SEQUENCE [LARGE SCALE GENOMIC DNA]</scope>
    <source>
        <strain evidence="4">PS312</strain>
    </source>
</reference>
<dbReference type="InterPro" id="IPR029058">
    <property type="entry name" value="AB_hydrolase_fold"/>
</dbReference>
<dbReference type="EnsemblMetazoa" id="PPA14504.1">
    <property type="protein sequence ID" value="PPA14504.1"/>
    <property type="gene ID" value="WBGene00104058"/>
</dbReference>
<dbReference type="SUPFAM" id="SSF53474">
    <property type="entry name" value="alpha/beta-Hydrolases"/>
    <property type="match status" value="1"/>
</dbReference>
<comment type="similarity">
    <text evidence="1">Belongs to the palmitoyl-protein thioesterase family.</text>
</comment>
<evidence type="ECO:0000313" key="3">
    <source>
        <dbReference type="EnsemblMetazoa" id="PPA14504.1"/>
    </source>
</evidence>
<dbReference type="Pfam" id="PF02089">
    <property type="entry name" value="Palm_thioest"/>
    <property type="match status" value="1"/>
</dbReference>
<evidence type="ECO:0000256" key="2">
    <source>
        <dbReference type="ARBA" id="ARBA00022801"/>
    </source>
</evidence>
<organism evidence="3 4">
    <name type="scientific">Pristionchus pacificus</name>
    <name type="common">Parasitic nematode worm</name>
    <dbReference type="NCBI Taxonomy" id="54126"/>
    <lineage>
        <taxon>Eukaryota</taxon>
        <taxon>Metazoa</taxon>
        <taxon>Ecdysozoa</taxon>
        <taxon>Nematoda</taxon>
        <taxon>Chromadorea</taxon>
        <taxon>Rhabditida</taxon>
        <taxon>Rhabditina</taxon>
        <taxon>Diplogasteromorpha</taxon>
        <taxon>Diplogasteroidea</taxon>
        <taxon>Neodiplogasteridae</taxon>
        <taxon>Pristionchus</taxon>
    </lineage>
</organism>
<dbReference type="AlphaFoldDB" id="A0A2A6CHU6"/>
<dbReference type="Proteomes" id="UP000005239">
    <property type="component" value="Unassembled WGS sequence"/>
</dbReference>
<dbReference type="Gene3D" id="3.40.50.1820">
    <property type="entry name" value="alpha/beta hydrolase"/>
    <property type="match status" value="1"/>
</dbReference>
<reference evidence="3" key="2">
    <citation type="submission" date="2022-06" db="UniProtKB">
        <authorList>
            <consortium name="EnsemblMetazoa"/>
        </authorList>
    </citation>
    <scope>IDENTIFICATION</scope>
    <source>
        <strain evidence="3">PS312</strain>
    </source>
</reference>
<accession>A0A2A6CHU6</accession>
<keyword evidence="2" id="KW-0378">Hydrolase</keyword>
<sequence length="98" mass="11758">MDLNLSYKTNLLALENLVLVMLDQDITVIPRESSWFGFYKEKDIDVIVPYNESKLYTEDRIGLRTLDETGRLHFYTMKGRHMTYDWDVLKQLIDLYFK</sequence>
<keyword evidence="4" id="KW-1185">Reference proteome</keyword>
<proteinExistence type="inferred from homology"/>
<name>A0A2A6CHU6_PRIPA</name>
<dbReference type="OrthoDB" id="5859882at2759"/>
<dbReference type="PANTHER" id="PTHR11247">
    <property type="entry name" value="PALMITOYL-PROTEIN THIOESTERASE/DOLICHYLDIPHOSPHATASE 1"/>
    <property type="match status" value="1"/>
</dbReference>
<dbReference type="PANTHER" id="PTHR11247:SF8">
    <property type="entry name" value="PALMITOYL-PROTEIN THIOESTERASE 1"/>
    <property type="match status" value="1"/>
</dbReference>